<feature type="domain" description="Thioredoxin" evidence="1">
    <location>
        <begin position="63"/>
        <end position="195"/>
    </location>
</feature>
<name>A0ABV1NYB4_9ACTN</name>
<dbReference type="InterPro" id="IPR013740">
    <property type="entry name" value="Redoxin"/>
</dbReference>
<dbReference type="PROSITE" id="PS51257">
    <property type="entry name" value="PROKAR_LIPOPROTEIN"/>
    <property type="match status" value="1"/>
</dbReference>
<evidence type="ECO:0000313" key="3">
    <source>
        <dbReference type="Proteomes" id="UP001482520"/>
    </source>
</evidence>
<comment type="caution">
    <text evidence="2">The sequence shown here is derived from an EMBL/GenBank/DDBJ whole genome shotgun (WGS) entry which is preliminary data.</text>
</comment>
<accession>A0ABV1NYB4</accession>
<dbReference type="InterPro" id="IPR013766">
    <property type="entry name" value="Thioredoxin_domain"/>
</dbReference>
<dbReference type="InterPro" id="IPR036249">
    <property type="entry name" value="Thioredoxin-like_sf"/>
</dbReference>
<dbReference type="EMBL" id="JBEGDP010000008">
    <property type="protein sequence ID" value="MEQ7847488.1"/>
    <property type="molecule type" value="Genomic_DNA"/>
</dbReference>
<dbReference type="PROSITE" id="PS51352">
    <property type="entry name" value="THIOREDOXIN_2"/>
    <property type="match status" value="1"/>
</dbReference>
<evidence type="ECO:0000259" key="1">
    <source>
        <dbReference type="PROSITE" id="PS51352"/>
    </source>
</evidence>
<dbReference type="Pfam" id="PF08534">
    <property type="entry name" value="Redoxin"/>
    <property type="match status" value="1"/>
</dbReference>
<dbReference type="RefSeq" id="WP_349804491.1">
    <property type="nucleotide sequence ID" value="NZ_JBEGDP010000008.1"/>
</dbReference>
<dbReference type="Proteomes" id="UP001482520">
    <property type="component" value="Unassembled WGS sequence"/>
</dbReference>
<gene>
    <name evidence="2" type="ORF">V6R90_09380</name>
</gene>
<sequence>MPRPARAVRTGRRPRHAALAALVTVGAALLLAGCSTTYVDTSPDTRPADLPQSGWIAVDPIAVTLPTDAPLGAAPATAPDLDKPTLVNVWASSCGPCREEMPLLDRVDAAGDLQVVGLSRDVSTDDGEDLIADLGVAFDSWQDADLSFLRSLDGRASLVWLPASAMVADGEVVAVHVGPFHSRAEVLEGLDHVPGR</sequence>
<keyword evidence="3" id="KW-1185">Reference proteome</keyword>
<dbReference type="SUPFAM" id="SSF52833">
    <property type="entry name" value="Thioredoxin-like"/>
    <property type="match status" value="1"/>
</dbReference>
<protein>
    <submittedName>
        <fullName evidence="2">Redoxin family protein</fullName>
    </submittedName>
</protein>
<organism evidence="2 3">
    <name type="scientific">Nocardioides kribbensis</name>
    <dbReference type="NCBI Taxonomy" id="305517"/>
    <lineage>
        <taxon>Bacteria</taxon>
        <taxon>Bacillati</taxon>
        <taxon>Actinomycetota</taxon>
        <taxon>Actinomycetes</taxon>
        <taxon>Propionibacteriales</taxon>
        <taxon>Nocardioidaceae</taxon>
        <taxon>Nocardioides</taxon>
    </lineage>
</organism>
<evidence type="ECO:0000313" key="2">
    <source>
        <dbReference type="EMBL" id="MEQ7847488.1"/>
    </source>
</evidence>
<reference evidence="2 3" key="1">
    <citation type="submission" date="2024-02" db="EMBL/GenBank/DDBJ databases">
        <title>Full genome sequence of Nocardioides kribbensis.</title>
        <authorList>
            <person name="Poletto B.L."/>
            <person name="Silva G."/>
            <person name="Galante D."/>
            <person name="Campos K.R."/>
            <person name="Santos M.B.N."/>
            <person name="Sacchi C.T."/>
        </authorList>
    </citation>
    <scope>NUCLEOTIDE SEQUENCE [LARGE SCALE GENOMIC DNA]</scope>
    <source>
        <strain evidence="2 3">O4R</strain>
    </source>
</reference>
<dbReference type="CDD" id="cd02966">
    <property type="entry name" value="TlpA_like_family"/>
    <property type="match status" value="1"/>
</dbReference>
<dbReference type="Gene3D" id="3.40.30.10">
    <property type="entry name" value="Glutaredoxin"/>
    <property type="match status" value="1"/>
</dbReference>
<proteinExistence type="predicted"/>